<evidence type="ECO:0008006" key="4">
    <source>
        <dbReference type="Google" id="ProtNLM"/>
    </source>
</evidence>
<gene>
    <name evidence="2" type="ORF">FNM00_00955</name>
</gene>
<evidence type="ECO:0000313" key="2">
    <source>
        <dbReference type="EMBL" id="TSD68197.1"/>
    </source>
</evidence>
<evidence type="ECO:0000256" key="1">
    <source>
        <dbReference type="SAM" id="SignalP"/>
    </source>
</evidence>
<accession>A0A554SPC8</accession>
<dbReference type="OrthoDB" id="3787120at2"/>
<sequence>MSLRRRRIAAIALVAASPLVLSACGTSFSAQTNQQYQQSIGANLRDTDAPVQIYNGLFVDNGDGTATFSGALLARAEDQVVESVEVTSSGTDVTASPSGTPTLVDLPNGIELTAELLAPVGADGEIIVEDDEVVEGRYALVTLNLSSGQQVSLNVPVVARSEMYSSVATESQTPSPEQLAELEAADLESTE</sequence>
<protein>
    <recommendedName>
        <fullName evidence="4">Copper chaperone PCu(A)C</fullName>
    </recommendedName>
</protein>
<reference evidence="2 3" key="1">
    <citation type="submission" date="2019-07" db="EMBL/GenBank/DDBJ databases">
        <authorList>
            <person name="Zhao L.H."/>
        </authorList>
    </citation>
    <scope>NUCLEOTIDE SEQUENCE [LARGE SCALE GENOMIC DNA]</scope>
    <source>
        <strain evidence="2 3">Co35</strain>
    </source>
</reference>
<evidence type="ECO:0000313" key="3">
    <source>
        <dbReference type="Proteomes" id="UP000316988"/>
    </source>
</evidence>
<dbReference type="Proteomes" id="UP000316988">
    <property type="component" value="Unassembled WGS sequence"/>
</dbReference>
<keyword evidence="1" id="KW-0732">Signal</keyword>
<feature type="chain" id="PRO_5039651678" description="Copper chaperone PCu(A)C" evidence="1">
    <location>
        <begin position="23"/>
        <end position="191"/>
    </location>
</feature>
<comment type="caution">
    <text evidence="2">The sequence shown here is derived from an EMBL/GenBank/DDBJ whole genome shotgun (WGS) entry which is preliminary data.</text>
</comment>
<keyword evidence="3" id="KW-1185">Reference proteome</keyword>
<dbReference type="PROSITE" id="PS51257">
    <property type="entry name" value="PROKAR_LIPOPROTEIN"/>
    <property type="match status" value="1"/>
</dbReference>
<feature type="signal peptide" evidence="1">
    <location>
        <begin position="1"/>
        <end position="22"/>
    </location>
</feature>
<proteinExistence type="predicted"/>
<dbReference type="EMBL" id="VLNT01000001">
    <property type="protein sequence ID" value="TSD68197.1"/>
    <property type="molecule type" value="Genomic_DNA"/>
</dbReference>
<dbReference type="AlphaFoldDB" id="A0A554SPC8"/>
<dbReference type="RefSeq" id="WP_143911145.1">
    <property type="nucleotide sequence ID" value="NZ_VLNT01000001.1"/>
</dbReference>
<organism evidence="2 3">
    <name type="scientific">Aeromicrobium piscarium</name>
    <dbReference type="NCBI Taxonomy" id="2590901"/>
    <lineage>
        <taxon>Bacteria</taxon>
        <taxon>Bacillati</taxon>
        <taxon>Actinomycetota</taxon>
        <taxon>Actinomycetes</taxon>
        <taxon>Propionibacteriales</taxon>
        <taxon>Nocardioidaceae</taxon>
        <taxon>Aeromicrobium</taxon>
    </lineage>
</organism>
<name>A0A554SPC8_9ACTN</name>